<comment type="caution">
    <text evidence="2">The sequence shown here is derived from an EMBL/GenBank/DDBJ whole genome shotgun (WGS) entry which is preliminary data.</text>
</comment>
<dbReference type="RefSeq" id="WP_130342566.1">
    <property type="nucleotide sequence ID" value="NZ_SGWQ01000001.1"/>
</dbReference>
<reference evidence="2 3" key="1">
    <citation type="submission" date="2019-02" db="EMBL/GenBank/DDBJ databases">
        <title>Genomic Encyclopedia of Type Strains, Phase IV (KMG-IV): sequencing the most valuable type-strain genomes for metagenomic binning, comparative biology and taxonomic classification.</title>
        <authorList>
            <person name="Goeker M."/>
        </authorList>
    </citation>
    <scope>NUCLEOTIDE SEQUENCE [LARGE SCALE GENOMIC DNA]</scope>
    <source>
        <strain evidence="2 3">DSM 101727</strain>
    </source>
</reference>
<evidence type="ECO:0000256" key="1">
    <source>
        <dbReference type="SAM" id="SignalP"/>
    </source>
</evidence>
<dbReference type="Proteomes" id="UP000294257">
    <property type="component" value="Unassembled WGS sequence"/>
</dbReference>
<dbReference type="EMBL" id="SGWQ01000001">
    <property type="protein sequence ID" value="RZS44957.1"/>
    <property type="molecule type" value="Genomic_DNA"/>
</dbReference>
<evidence type="ECO:0000313" key="3">
    <source>
        <dbReference type="Proteomes" id="UP000294257"/>
    </source>
</evidence>
<dbReference type="AlphaFoldDB" id="A0A4Q7L6I3"/>
<dbReference type="InterPro" id="IPR006311">
    <property type="entry name" value="TAT_signal"/>
</dbReference>
<evidence type="ECO:0008006" key="4">
    <source>
        <dbReference type="Google" id="ProtNLM"/>
    </source>
</evidence>
<feature type="chain" id="PRO_5020976804" description="Peptidase inhibitor family I36" evidence="1">
    <location>
        <begin position="31"/>
        <end position="114"/>
    </location>
</feature>
<organism evidence="2 3">
    <name type="scientific">Herbihabitans rhizosphaerae</name>
    <dbReference type="NCBI Taxonomy" id="1872711"/>
    <lineage>
        <taxon>Bacteria</taxon>
        <taxon>Bacillati</taxon>
        <taxon>Actinomycetota</taxon>
        <taxon>Actinomycetes</taxon>
        <taxon>Pseudonocardiales</taxon>
        <taxon>Pseudonocardiaceae</taxon>
        <taxon>Herbihabitans</taxon>
    </lineage>
</organism>
<evidence type="ECO:0000313" key="2">
    <source>
        <dbReference type="EMBL" id="RZS44957.1"/>
    </source>
</evidence>
<dbReference type="PROSITE" id="PS51318">
    <property type="entry name" value="TAT"/>
    <property type="match status" value="1"/>
</dbReference>
<feature type="signal peptide" evidence="1">
    <location>
        <begin position="1"/>
        <end position="30"/>
    </location>
</feature>
<gene>
    <name evidence="2" type="ORF">EV193_101838</name>
</gene>
<name>A0A4Q7L6I3_9PSEU</name>
<accession>A0A4Q7L6I3</accession>
<protein>
    <recommendedName>
        <fullName evidence="4">Peptidase inhibitor family I36</fullName>
    </recommendedName>
</protein>
<sequence length="114" mass="11570">MGIRRLIAGSAVAVGLAAALTGLSGPVAQAETGTTAGPSGICSYQNGGSSDPVYRDKSVSSPVVGHLAPYEYVFVSCGGSVTGNWYTCSSGKRSNVWTNVRGVTSGAYGWRTSC</sequence>
<keyword evidence="1" id="KW-0732">Signal</keyword>
<proteinExistence type="predicted"/>
<keyword evidence="3" id="KW-1185">Reference proteome</keyword>